<evidence type="ECO:0000256" key="4">
    <source>
        <dbReference type="ARBA" id="ARBA00022884"/>
    </source>
</evidence>
<organism evidence="9 10">
    <name type="scientific">Rotaria socialis</name>
    <dbReference type="NCBI Taxonomy" id="392032"/>
    <lineage>
        <taxon>Eukaryota</taxon>
        <taxon>Metazoa</taxon>
        <taxon>Spiralia</taxon>
        <taxon>Gnathifera</taxon>
        <taxon>Rotifera</taxon>
        <taxon>Eurotatoria</taxon>
        <taxon>Bdelloidea</taxon>
        <taxon>Philodinida</taxon>
        <taxon>Philodinidae</taxon>
        <taxon>Rotaria</taxon>
    </lineage>
</organism>
<feature type="domain" description="K Homology" evidence="7">
    <location>
        <begin position="472"/>
        <end position="538"/>
    </location>
</feature>
<dbReference type="InterPro" id="IPR004088">
    <property type="entry name" value="KH_dom_type_1"/>
</dbReference>
<dbReference type="Pfam" id="PF00013">
    <property type="entry name" value="KH_1"/>
    <property type="match status" value="8"/>
</dbReference>
<dbReference type="SUPFAM" id="SSF54791">
    <property type="entry name" value="Eukaryotic type KH-domain (KH-domain type I)"/>
    <property type="match status" value="12"/>
</dbReference>
<dbReference type="CDD" id="cd22408">
    <property type="entry name" value="KH-I_Vigilin_rpt4"/>
    <property type="match status" value="1"/>
</dbReference>
<feature type="domain" description="K Homology" evidence="7">
    <location>
        <begin position="914"/>
        <end position="1022"/>
    </location>
</feature>
<sequence length="1229" mass="140148">MDVLTDDNFLRENGLTKTVGMNSGATSNVNDIDDAPDYNEEFPHLKSANSLDLTRSNTFFSSSSFASSLNGSLGNTTAALYTSSRIDEDRRRQIAIHEKSATTKIIEIPPEERITDNPRRGGGNQSTRNGIGSNLSVNNGPPLQKLCIRIQKETSTNITFFHKDETLIVTITGRPEQVRSAQVQILRELQKPVKIAVNIPLDFHRFIIGPRGATLKHLEQETLTRIAVPRQESQSDGIVISGAKDNVKLCEQKILELYHIQENKGYERLSIPYLYHPWIRHQLVEELRRQLNVTIDLPPLIKQTDEISIRGEREPVEKAKTTIMQFFQSLEGKIMTFPLEIPCEQHRFILGKKGAGLKEIFDKTNVVVRIPNQEENLPIIQVIGETSRIGEAITMIYKMANALTAVRINAPHWMHSVVKGERSGNLDIIKKSHPDVRIFFRDDHIAVEGPPEEVELVRGQIQTVIDDLRNNNTTYLEMDIDPNYYKQLIGKNQIRLTEMQEQTGCDIKFPFDESRVVKLMGTKESVDKARQVLLERVQKLSNERTTGVSIDPQYYPQIIGAKGKKLEEVRSKFHNIQITFPEANGKSDKVILHGDKDDVEKCSKFLQQKIKDLYSTEIELSKRFYPLLIGKSGANIQRLREQMPDVRIDVPAVDDSEEFLHIRLSGKRIDVDKGRKILDEHLNQLRVSLENSIEQHITIDPKWHNRFFMNKRKLLNNLQKKSGDALIKFPERNINSDQILLRGTKQAVEQVRKCLEELIDTWENTTTKEISIPHRHHGYLLAQGGFYIQPIQKQFNVQIKFPPRNNEQDSPNDDIVRIIGRTDDIEQAVVALEKMIPIETTVDITFEAHGHLRGTGGSQIQTLVEKYPDVKITFPSSNSSSNNIHLKGQAEQVEGFKKELLERYEKYLADKQARSFETRFTIKSEFRSIIIGNRRRRINDLKQKYDVNIQILNNQVPPSAVVPVPVPPPMTNGEQQHDDQQAIPVDNPSLTTESTSSEVEVLIRGYEDKALKCRDEILKLIGDFQSTITMEMDIDHRVHARIIGTGGQKLQQIVKEYNVDIKFPSDNRSNKVHVIGTNQENIDACIDHLSILEEDFLEDLPYKNKTQNDTRPGRQSSNVQQRQQEVPSANNSNTNKSTKNNDKQTAFKVKNAPWAASEHNGYEDQQETVVKERRNSSRKGHRTPNKDDLGEFPSFANGVTLSTDENSSKIHETTVNSIPIIWGPQKRNK</sequence>
<feature type="domain" description="K Homology" evidence="7">
    <location>
        <begin position="263"/>
        <end position="328"/>
    </location>
</feature>
<dbReference type="AlphaFoldDB" id="A0A819VG14"/>
<dbReference type="EMBL" id="CAJOBO010000043">
    <property type="protein sequence ID" value="CAF4108954.1"/>
    <property type="molecule type" value="Genomic_DNA"/>
</dbReference>
<feature type="domain" description="K Homology" evidence="7">
    <location>
        <begin position="1026"/>
        <end position="1094"/>
    </location>
</feature>
<dbReference type="Proteomes" id="UP000663851">
    <property type="component" value="Unassembled WGS sequence"/>
</dbReference>
<keyword evidence="3" id="KW-0677">Repeat</keyword>
<dbReference type="Pfam" id="PF24668">
    <property type="entry name" value="KH_Vigilin"/>
    <property type="match status" value="1"/>
</dbReference>
<feature type="domain" description="K Homology" evidence="7">
    <location>
        <begin position="191"/>
        <end position="259"/>
    </location>
</feature>
<feature type="domain" description="K Homology" evidence="7">
    <location>
        <begin position="612"/>
        <end position="683"/>
    </location>
</feature>
<feature type="region of interest" description="Disordered" evidence="6">
    <location>
        <begin position="1102"/>
        <end position="1210"/>
    </location>
</feature>
<evidence type="ECO:0000256" key="3">
    <source>
        <dbReference type="ARBA" id="ARBA00022737"/>
    </source>
</evidence>
<feature type="domain" description="K Homology" evidence="7">
    <location>
        <begin position="333"/>
        <end position="401"/>
    </location>
</feature>
<gene>
    <name evidence="9" type="ORF">HFQ381_LOCUS1510</name>
    <name evidence="8" type="ORF">LUA448_LOCUS2886</name>
</gene>
<dbReference type="Gene3D" id="3.30.1370.10">
    <property type="entry name" value="K Homology domain, type 1"/>
    <property type="match status" value="11"/>
</dbReference>
<feature type="region of interest" description="Disordered" evidence="6">
    <location>
        <begin position="113"/>
        <end position="136"/>
    </location>
</feature>
<evidence type="ECO:0000313" key="8">
    <source>
        <dbReference type="EMBL" id="CAF3213361.1"/>
    </source>
</evidence>
<dbReference type="PROSITE" id="PS50084">
    <property type="entry name" value="KH_TYPE_1"/>
    <property type="match status" value="8"/>
</dbReference>
<evidence type="ECO:0000256" key="5">
    <source>
        <dbReference type="PROSITE-ProRule" id="PRU00117"/>
    </source>
</evidence>
<dbReference type="EMBL" id="CAJNYD010000096">
    <property type="protein sequence ID" value="CAF3213361.1"/>
    <property type="molecule type" value="Genomic_DNA"/>
</dbReference>
<feature type="domain" description="K Homology" evidence="7">
    <location>
        <begin position="838"/>
        <end position="905"/>
    </location>
</feature>
<feature type="domain" description="K Homology" evidence="7">
    <location>
        <begin position="542"/>
        <end position="611"/>
    </location>
</feature>
<evidence type="ECO:0000256" key="1">
    <source>
        <dbReference type="ARBA" id="ARBA00004496"/>
    </source>
</evidence>
<keyword evidence="4 5" id="KW-0694">RNA-binding</keyword>
<evidence type="ECO:0000256" key="2">
    <source>
        <dbReference type="ARBA" id="ARBA00022490"/>
    </source>
</evidence>
<name>A0A819VG14_9BILA</name>
<comment type="caution">
    <text evidence="9">The sequence shown here is derived from an EMBL/GenBank/DDBJ whole genome shotgun (WGS) entry which is preliminary data.</text>
</comment>
<protein>
    <recommendedName>
        <fullName evidence="7">K Homology domain-containing protein</fullName>
    </recommendedName>
</protein>
<feature type="compositionally biased region" description="Basic and acidic residues" evidence="6">
    <location>
        <begin position="1102"/>
        <end position="1112"/>
    </location>
</feature>
<feature type="domain" description="K Homology" evidence="7">
    <location>
        <begin position="764"/>
        <end position="837"/>
    </location>
</feature>
<evidence type="ECO:0000313" key="10">
    <source>
        <dbReference type="Proteomes" id="UP000663851"/>
    </source>
</evidence>
<comment type="subcellular location">
    <subcellularLocation>
        <location evidence="1">Cytoplasm</location>
    </subcellularLocation>
</comment>
<feature type="region of interest" description="Disordered" evidence="6">
    <location>
        <begin position="971"/>
        <end position="992"/>
    </location>
</feature>
<feature type="compositionally biased region" description="Polar residues" evidence="6">
    <location>
        <begin position="125"/>
        <end position="136"/>
    </location>
</feature>
<dbReference type="InterPro" id="IPR004087">
    <property type="entry name" value="KH_dom"/>
</dbReference>
<evidence type="ECO:0000259" key="7">
    <source>
        <dbReference type="SMART" id="SM00322"/>
    </source>
</evidence>
<reference evidence="9" key="1">
    <citation type="submission" date="2021-02" db="EMBL/GenBank/DDBJ databases">
        <authorList>
            <person name="Nowell W R."/>
        </authorList>
    </citation>
    <scope>NUCLEOTIDE SEQUENCE</scope>
</reference>
<dbReference type="InterPro" id="IPR036612">
    <property type="entry name" value="KH_dom_type_1_sf"/>
</dbReference>
<dbReference type="PANTHER" id="PTHR10627">
    <property type="entry name" value="SCP160"/>
    <property type="match status" value="1"/>
</dbReference>
<dbReference type="GO" id="GO:0003729">
    <property type="term" value="F:mRNA binding"/>
    <property type="evidence" value="ECO:0007669"/>
    <property type="project" value="TreeGrafter"/>
</dbReference>
<dbReference type="Proteomes" id="UP000663833">
    <property type="component" value="Unassembled WGS sequence"/>
</dbReference>
<keyword evidence="2" id="KW-0963">Cytoplasm</keyword>
<dbReference type="InterPro" id="IPR057778">
    <property type="entry name" value="KH_Vigilin_N"/>
</dbReference>
<dbReference type="CDD" id="cd00105">
    <property type="entry name" value="KH-I"/>
    <property type="match status" value="1"/>
</dbReference>
<proteinExistence type="predicted"/>
<feature type="domain" description="K Homology" evidence="7">
    <location>
        <begin position="691"/>
        <end position="760"/>
    </location>
</feature>
<accession>A0A819VG14</accession>
<feature type="compositionally biased region" description="Polar residues" evidence="6">
    <location>
        <begin position="1113"/>
        <end position="1129"/>
    </location>
</feature>
<evidence type="ECO:0000313" key="9">
    <source>
        <dbReference type="EMBL" id="CAF4108954.1"/>
    </source>
</evidence>
<dbReference type="PANTHER" id="PTHR10627:SF31">
    <property type="entry name" value="DODECA-SATELLITE-BINDING PROTEIN 1, ISOFORM A"/>
    <property type="match status" value="1"/>
</dbReference>
<evidence type="ECO:0000256" key="6">
    <source>
        <dbReference type="SAM" id="MobiDB-lite"/>
    </source>
</evidence>
<feature type="domain" description="K Homology" evidence="7">
    <location>
        <begin position="402"/>
        <end position="466"/>
    </location>
</feature>
<dbReference type="SMART" id="SM00322">
    <property type="entry name" value="KH"/>
    <property type="match status" value="12"/>
</dbReference>